<evidence type="ECO:0000256" key="5">
    <source>
        <dbReference type="ARBA" id="ARBA00023136"/>
    </source>
</evidence>
<feature type="transmembrane region" description="Helical" evidence="6">
    <location>
        <begin position="38"/>
        <end position="60"/>
    </location>
</feature>
<feature type="transmembrane region" description="Helical" evidence="6">
    <location>
        <begin position="256"/>
        <end position="275"/>
    </location>
</feature>
<keyword evidence="8" id="KW-1185">Reference proteome</keyword>
<feature type="transmembrane region" description="Helical" evidence="6">
    <location>
        <begin position="6"/>
        <end position="26"/>
    </location>
</feature>
<feature type="transmembrane region" description="Helical" evidence="6">
    <location>
        <begin position="131"/>
        <end position="149"/>
    </location>
</feature>
<feature type="transmembrane region" description="Helical" evidence="6">
    <location>
        <begin position="194"/>
        <end position="218"/>
    </location>
</feature>
<dbReference type="GO" id="GO:0016020">
    <property type="term" value="C:membrane"/>
    <property type="evidence" value="ECO:0007669"/>
    <property type="project" value="UniProtKB-SubCell"/>
</dbReference>
<sequence length="316" mass="35731">MIINAYIWIGFIVFVLLMLTLDLGVFHRKSHEVKIKEALTWSAVWILLALAFNYGIYLFMGKEKALEFLAGYLIEKSLSVDNLFVFIMLFTFFDVKPKYQHKVLFWGIIGALILRAFFILAGVALINQFHWVIYVFGAFLVYTGIKMLSHKDESIEPDKNPLVKIFKRIFPVTGEMHGGKFFVKLNAKTFATPLFIVLLVVEFTDLIFAVDSIPAILAVSNDTFIIFTSNVFAILGLRALYFALAGLTQYFHYLKYGLSAILVFVGVKMVIVGFFKIPIAASLLTILGILTISILLSVLFPARVKPQLVTSKTTKR</sequence>
<dbReference type="NCBIfam" id="TIGR03718">
    <property type="entry name" value="R_switched_Alx"/>
    <property type="match status" value="1"/>
</dbReference>
<feature type="transmembrane region" description="Helical" evidence="6">
    <location>
        <begin position="104"/>
        <end position="125"/>
    </location>
</feature>
<dbReference type="InterPro" id="IPR005496">
    <property type="entry name" value="Integral_membrane_TerC"/>
</dbReference>
<keyword evidence="4 6" id="KW-1133">Transmembrane helix</keyword>
<gene>
    <name evidence="7" type="ORF">CLV25_11164</name>
</gene>
<dbReference type="RefSeq" id="WP_131839766.1">
    <property type="nucleotide sequence ID" value="NZ_SLWB01000011.1"/>
</dbReference>
<name>A0A4R2EBS2_9BACT</name>
<accession>A0A4R2EBS2</accession>
<evidence type="ECO:0000256" key="1">
    <source>
        <dbReference type="ARBA" id="ARBA00004141"/>
    </source>
</evidence>
<evidence type="ECO:0000313" key="7">
    <source>
        <dbReference type="EMBL" id="TCN65385.1"/>
    </source>
</evidence>
<evidence type="ECO:0000313" key="8">
    <source>
        <dbReference type="Proteomes" id="UP000294830"/>
    </source>
</evidence>
<reference evidence="7 8" key="1">
    <citation type="submission" date="2019-03" db="EMBL/GenBank/DDBJ databases">
        <title>Genomic Encyclopedia of Archaeal and Bacterial Type Strains, Phase II (KMG-II): from individual species to whole genera.</title>
        <authorList>
            <person name="Goeker M."/>
        </authorList>
    </citation>
    <scope>NUCLEOTIDE SEQUENCE [LARGE SCALE GENOMIC DNA]</scope>
    <source>
        <strain evidence="7 8">RL-C</strain>
    </source>
</reference>
<proteinExistence type="inferred from homology"/>
<evidence type="ECO:0000256" key="6">
    <source>
        <dbReference type="SAM" id="Phobius"/>
    </source>
</evidence>
<dbReference type="InterPro" id="IPR022369">
    <property type="entry name" value="Integral_membrane_TerC_rswitch"/>
</dbReference>
<dbReference type="AlphaFoldDB" id="A0A4R2EBS2"/>
<feature type="transmembrane region" description="Helical" evidence="6">
    <location>
        <begin position="281"/>
        <end position="302"/>
    </location>
</feature>
<comment type="subcellular location">
    <subcellularLocation>
        <location evidence="1">Membrane</location>
        <topology evidence="1">Multi-pass membrane protein</topology>
    </subcellularLocation>
</comment>
<feature type="transmembrane region" description="Helical" evidence="6">
    <location>
        <begin position="72"/>
        <end position="92"/>
    </location>
</feature>
<organism evidence="7 8">
    <name type="scientific">Acetobacteroides hydrogenigenes</name>
    <dbReference type="NCBI Taxonomy" id="979970"/>
    <lineage>
        <taxon>Bacteria</taxon>
        <taxon>Pseudomonadati</taxon>
        <taxon>Bacteroidota</taxon>
        <taxon>Bacteroidia</taxon>
        <taxon>Bacteroidales</taxon>
        <taxon>Rikenellaceae</taxon>
        <taxon>Acetobacteroides</taxon>
    </lineage>
</organism>
<dbReference type="Proteomes" id="UP000294830">
    <property type="component" value="Unassembled WGS sequence"/>
</dbReference>
<dbReference type="PANTHER" id="PTHR30238">
    <property type="entry name" value="MEMBRANE BOUND PREDICTED REDOX MODULATOR"/>
    <property type="match status" value="1"/>
</dbReference>
<keyword evidence="3 6" id="KW-0812">Transmembrane</keyword>
<comment type="similarity">
    <text evidence="2">Belongs to the TerC family.</text>
</comment>
<dbReference type="PANTHER" id="PTHR30238:SF0">
    <property type="entry name" value="THYLAKOID MEMBRANE PROTEIN TERC, CHLOROPLASTIC"/>
    <property type="match status" value="1"/>
</dbReference>
<comment type="caution">
    <text evidence="7">The sequence shown here is derived from an EMBL/GenBank/DDBJ whole genome shotgun (WGS) entry which is preliminary data.</text>
</comment>
<dbReference type="Pfam" id="PF03741">
    <property type="entry name" value="TerC"/>
    <property type="match status" value="1"/>
</dbReference>
<evidence type="ECO:0000256" key="3">
    <source>
        <dbReference type="ARBA" id="ARBA00022692"/>
    </source>
</evidence>
<evidence type="ECO:0000256" key="4">
    <source>
        <dbReference type="ARBA" id="ARBA00022989"/>
    </source>
</evidence>
<dbReference type="EMBL" id="SLWB01000011">
    <property type="protein sequence ID" value="TCN65385.1"/>
    <property type="molecule type" value="Genomic_DNA"/>
</dbReference>
<feature type="transmembrane region" description="Helical" evidence="6">
    <location>
        <begin position="224"/>
        <end position="244"/>
    </location>
</feature>
<keyword evidence="5 6" id="KW-0472">Membrane</keyword>
<dbReference type="OrthoDB" id="9783692at2"/>
<evidence type="ECO:0000256" key="2">
    <source>
        <dbReference type="ARBA" id="ARBA00007511"/>
    </source>
</evidence>
<protein>
    <submittedName>
        <fullName evidence="7">Tellurite resistance protein TerC</fullName>
    </submittedName>
</protein>